<organism evidence="4 5">
    <name type="scientific">Entotheonella factor</name>
    <dbReference type="NCBI Taxonomy" id="1429438"/>
    <lineage>
        <taxon>Bacteria</taxon>
        <taxon>Pseudomonadati</taxon>
        <taxon>Nitrospinota/Tectimicrobiota group</taxon>
        <taxon>Candidatus Tectimicrobiota</taxon>
        <taxon>Candidatus Entotheonellia</taxon>
        <taxon>Candidatus Entotheonellales</taxon>
        <taxon>Candidatus Entotheonellaceae</taxon>
        <taxon>Candidatus Entotheonella</taxon>
    </lineage>
</organism>
<dbReference type="GO" id="GO:0004497">
    <property type="term" value="F:monooxygenase activity"/>
    <property type="evidence" value="ECO:0007669"/>
    <property type="project" value="UniProtKB-KW"/>
</dbReference>
<sequence>MKASYLGAMGYSQRYTFPTTWPIPPSYHDPETSVESYQEGMEECELAEAVGFDWISFSEHHYSGRIATGAPAVMAAAVAERCKNAKIAMLGHLLTLNNPVRVAEELGLLDNLTNGRLVIGFLRGTPNEDQTYSINPSEGRERLLEGMDLVIKALTELQPFSWEGRYYQFRTVAVWPRPVQQPLPPMVVATRSDDMLQYAATHKLGLAVSFVPIEQMAQVVEKYIGWCREAGWQPTPDQIIYRGNIYLAETDQQADAWFEGVKGAGPAPGGIAMRPTQSRAVQAARAGEAFDLRNVLAGSAQGDVVGVARSLNFIGGPDTVAKQIKAFHDQCGVGVVDLFFQQPSVSHKEVMKEIELFGKEVLPQIKAF</sequence>
<evidence type="ECO:0000313" key="5">
    <source>
        <dbReference type="Proteomes" id="UP000019141"/>
    </source>
</evidence>
<dbReference type="GO" id="GO:0016705">
    <property type="term" value="F:oxidoreductase activity, acting on paired donors, with incorporation or reduction of molecular oxygen"/>
    <property type="evidence" value="ECO:0007669"/>
    <property type="project" value="InterPro"/>
</dbReference>
<reference evidence="4 5" key="1">
    <citation type="journal article" date="2014" name="Nature">
        <title>An environmental bacterial taxon with a large and distinct metabolic repertoire.</title>
        <authorList>
            <person name="Wilson M.C."/>
            <person name="Mori T."/>
            <person name="Ruckert C."/>
            <person name="Uria A.R."/>
            <person name="Helf M.J."/>
            <person name="Takada K."/>
            <person name="Gernert C."/>
            <person name="Steffens U.A."/>
            <person name="Heycke N."/>
            <person name="Schmitt S."/>
            <person name="Rinke C."/>
            <person name="Helfrich E.J."/>
            <person name="Brachmann A.O."/>
            <person name="Gurgui C."/>
            <person name="Wakimoto T."/>
            <person name="Kracht M."/>
            <person name="Crusemann M."/>
            <person name="Hentschel U."/>
            <person name="Abe I."/>
            <person name="Matsunaga S."/>
            <person name="Kalinowski J."/>
            <person name="Takeyama H."/>
            <person name="Piel J."/>
        </authorList>
    </citation>
    <scope>NUCLEOTIDE SEQUENCE [LARGE SCALE GENOMIC DNA]</scope>
    <source>
        <strain evidence="5">TSY1</strain>
    </source>
</reference>
<dbReference type="AlphaFoldDB" id="W4LCD7"/>
<dbReference type="Pfam" id="PF00296">
    <property type="entry name" value="Bac_luciferase"/>
    <property type="match status" value="1"/>
</dbReference>
<evidence type="ECO:0000256" key="2">
    <source>
        <dbReference type="ARBA" id="ARBA00023033"/>
    </source>
</evidence>
<keyword evidence="5" id="KW-1185">Reference proteome</keyword>
<evidence type="ECO:0000256" key="1">
    <source>
        <dbReference type="ARBA" id="ARBA00023002"/>
    </source>
</evidence>
<comment type="caution">
    <text evidence="4">The sequence shown here is derived from an EMBL/GenBank/DDBJ whole genome shotgun (WGS) entry which is preliminary data.</text>
</comment>
<dbReference type="Proteomes" id="UP000019141">
    <property type="component" value="Unassembled WGS sequence"/>
</dbReference>
<dbReference type="EMBL" id="AZHW01000891">
    <property type="protein sequence ID" value="ETW95652.1"/>
    <property type="molecule type" value="Genomic_DNA"/>
</dbReference>
<proteinExistence type="predicted"/>
<accession>W4LCD7</accession>
<keyword evidence="2" id="KW-0503">Monooxygenase</keyword>
<dbReference type="Gene3D" id="3.20.20.30">
    <property type="entry name" value="Luciferase-like domain"/>
    <property type="match status" value="1"/>
</dbReference>
<dbReference type="PANTHER" id="PTHR30137">
    <property type="entry name" value="LUCIFERASE-LIKE MONOOXYGENASE"/>
    <property type="match status" value="1"/>
</dbReference>
<name>W4LCD7_ENTF1</name>
<dbReference type="InterPro" id="IPR011251">
    <property type="entry name" value="Luciferase-like_dom"/>
</dbReference>
<gene>
    <name evidence="4" type="ORF">ETSY1_29730</name>
</gene>
<dbReference type="GO" id="GO:0005829">
    <property type="term" value="C:cytosol"/>
    <property type="evidence" value="ECO:0007669"/>
    <property type="project" value="TreeGrafter"/>
</dbReference>
<dbReference type="InterPro" id="IPR036661">
    <property type="entry name" value="Luciferase-like_sf"/>
</dbReference>
<dbReference type="InterPro" id="IPR050766">
    <property type="entry name" value="Bact_Lucif_Oxidored"/>
</dbReference>
<dbReference type="PANTHER" id="PTHR30137:SF8">
    <property type="entry name" value="BLR5498 PROTEIN"/>
    <property type="match status" value="1"/>
</dbReference>
<feature type="domain" description="Luciferase-like" evidence="3">
    <location>
        <begin position="30"/>
        <end position="329"/>
    </location>
</feature>
<evidence type="ECO:0000259" key="3">
    <source>
        <dbReference type="Pfam" id="PF00296"/>
    </source>
</evidence>
<dbReference type="SUPFAM" id="SSF51679">
    <property type="entry name" value="Bacterial luciferase-like"/>
    <property type="match status" value="1"/>
</dbReference>
<protein>
    <recommendedName>
        <fullName evidence="3">Luciferase-like domain-containing protein</fullName>
    </recommendedName>
</protein>
<keyword evidence="1" id="KW-0560">Oxidoreductase</keyword>
<dbReference type="HOGENOM" id="CLU_027853_3_0_7"/>
<evidence type="ECO:0000313" key="4">
    <source>
        <dbReference type="EMBL" id="ETW95652.1"/>
    </source>
</evidence>